<dbReference type="Pfam" id="PF11157">
    <property type="entry name" value="DUF2937"/>
    <property type="match status" value="1"/>
</dbReference>
<dbReference type="AlphaFoldDB" id="A0A7L9WPU5"/>
<feature type="region of interest" description="Disordered" evidence="1">
    <location>
        <begin position="168"/>
        <end position="229"/>
    </location>
</feature>
<keyword evidence="4" id="KW-1185">Reference proteome</keyword>
<evidence type="ECO:0000313" key="4">
    <source>
        <dbReference type="Proteomes" id="UP000594118"/>
    </source>
</evidence>
<dbReference type="RefSeq" id="WP_193079374.1">
    <property type="nucleotide sequence ID" value="NZ_CP045201.1"/>
</dbReference>
<accession>A0A7L9WPU5</accession>
<evidence type="ECO:0000313" key="3">
    <source>
        <dbReference type="EMBL" id="QOL81456.1"/>
    </source>
</evidence>
<gene>
    <name evidence="3" type="ORF">F3W81_11860</name>
</gene>
<protein>
    <submittedName>
        <fullName evidence="3">DUF2937 family protein</fullName>
    </submittedName>
</protein>
<reference evidence="3 4" key="1">
    <citation type="submission" date="2019-10" db="EMBL/GenBank/DDBJ databases">
        <title>Pseudopuniceibacterium sp. HQ09 islated from Antarctica.</title>
        <authorList>
            <person name="Liao L."/>
            <person name="Su S."/>
            <person name="Chen B."/>
            <person name="Yu Y."/>
        </authorList>
    </citation>
    <scope>NUCLEOTIDE SEQUENCE [LARGE SCALE GENOMIC DNA]</scope>
    <source>
        <strain evidence="3 4">HQ09</strain>
    </source>
</reference>
<dbReference type="EMBL" id="CP045201">
    <property type="protein sequence ID" value="QOL81456.1"/>
    <property type="molecule type" value="Genomic_DNA"/>
</dbReference>
<evidence type="ECO:0000256" key="1">
    <source>
        <dbReference type="SAM" id="MobiDB-lite"/>
    </source>
</evidence>
<feature type="transmembrane region" description="Helical" evidence="2">
    <location>
        <begin position="135"/>
        <end position="161"/>
    </location>
</feature>
<name>A0A7L9WPU5_9RHOB</name>
<dbReference type="InterPro" id="IPR022584">
    <property type="entry name" value="DUF2937"/>
</dbReference>
<keyword evidence="2" id="KW-0472">Membrane</keyword>
<keyword evidence="2" id="KW-0812">Transmembrane</keyword>
<keyword evidence="2" id="KW-1133">Transmembrane helix</keyword>
<sequence length="229" mass="24555">MFLRMIVLAGGVLGAAGLSQFPEFTQQYRQRLAGAVDELSVVTADFDASAAAEGLSREAALASMGAEGFIGRRHQDMARAFTRLEDLRADLALLSTAGAFERVYYASHMTDREIARRAFEDFEPAMPVTFEGVTFAGAGFVLGGLLLALVAGLLRAVVWPFRGKARAKTRKRRKAGGRSGAKAAGPSLTRSAAPVETFPKVAGRAEPPLRRSAPKVRRGGVEPPLRRPQ</sequence>
<organism evidence="3 4">
    <name type="scientific">Pseudooceanicola spongiae</name>
    <dbReference type="NCBI Taxonomy" id="2613965"/>
    <lineage>
        <taxon>Bacteria</taxon>
        <taxon>Pseudomonadati</taxon>
        <taxon>Pseudomonadota</taxon>
        <taxon>Alphaproteobacteria</taxon>
        <taxon>Rhodobacterales</taxon>
        <taxon>Paracoccaceae</taxon>
        <taxon>Pseudooceanicola</taxon>
    </lineage>
</organism>
<dbReference type="Proteomes" id="UP000594118">
    <property type="component" value="Chromosome"/>
</dbReference>
<evidence type="ECO:0000256" key="2">
    <source>
        <dbReference type="SAM" id="Phobius"/>
    </source>
</evidence>
<proteinExistence type="predicted"/>
<dbReference type="KEGG" id="pshq:F3W81_11860"/>